<dbReference type="SUPFAM" id="SSF51735">
    <property type="entry name" value="NAD(P)-binding Rossmann-fold domains"/>
    <property type="match status" value="1"/>
</dbReference>
<dbReference type="InterPro" id="IPR002347">
    <property type="entry name" value="SDR_fam"/>
</dbReference>
<comment type="similarity">
    <text evidence="1">Belongs to the short-chain dehydrogenases/reductases (SDR) family.</text>
</comment>
<dbReference type="Gene3D" id="3.40.50.720">
    <property type="entry name" value="NAD(P)-binding Rossmann-like Domain"/>
    <property type="match status" value="1"/>
</dbReference>
<evidence type="ECO:0000313" key="3">
    <source>
        <dbReference type="EMBL" id="QSR25800.1"/>
    </source>
</evidence>
<dbReference type="InterPro" id="IPR020904">
    <property type="entry name" value="Sc_DH/Rdtase_CS"/>
</dbReference>
<name>A0ABX7PJ64_9ACTN</name>
<proteinExistence type="inferred from homology"/>
<evidence type="ECO:0000256" key="2">
    <source>
        <dbReference type="ARBA" id="ARBA00023002"/>
    </source>
</evidence>
<sequence length="256" mass="26155">MEEAMSAPVAIVTGSAKGIGLSTARELASRGYQVVVSDLDASAAEVAAKEIDGAIAVPCDVRDEDQVRALVAATTDHHGRLDLMVPNAGIGIVAPILDTDLAQWREVTSVNLDGVFLSLRWAAPAIIASGGGSIVSIASVSGTTGTPLIASYAAAKAAVINLTKTAAMELRDHGVRVNAVAPGFIGTDLVNDAAPEFERLLGLPEGGFGPVIEAKQGRFGDPEDVARAVAFLADAQQSWVTGSILTLDGGITSSLI</sequence>
<dbReference type="NCBIfam" id="NF005559">
    <property type="entry name" value="PRK07231.1"/>
    <property type="match status" value="1"/>
</dbReference>
<dbReference type="PRINTS" id="PR00080">
    <property type="entry name" value="SDRFAMILY"/>
</dbReference>
<evidence type="ECO:0000256" key="1">
    <source>
        <dbReference type="ARBA" id="ARBA00006484"/>
    </source>
</evidence>
<accession>A0ABX7PJ64</accession>
<dbReference type="PANTHER" id="PTHR42760:SF133">
    <property type="entry name" value="3-OXOACYL-[ACYL-CARRIER-PROTEIN] REDUCTASE"/>
    <property type="match status" value="1"/>
</dbReference>
<dbReference type="PROSITE" id="PS00061">
    <property type="entry name" value="ADH_SHORT"/>
    <property type="match status" value="1"/>
</dbReference>
<evidence type="ECO:0000313" key="4">
    <source>
        <dbReference type="Proteomes" id="UP000662818"/>
    </source>
</evidence>
<dbReference type="InterPro" id="IPR036291">
    <property type="entry name" value="NAD(P)-bd_dom_sf"/>
</dbReference>
<dbReference type="PRINTS" id="PR00081">
    <property type="entry name" value="GDHRDH"/>
</dbReference>
<reference evidence="3 4" key="1">
    <citation type="submission" date="2017-06" db="EMBL/GenBank/DDBJ databases">
        <title>Complete Genome Sequence of the Soil Carbazole-Degrading Bacterium Nocardioides aromaticivorans IC177.</title>
        <authorList>
            <person name="Vejarano F."/>
            <person name="Suzuki-Minakuchi C."/>
            <person name="Ohtsubo Y."/>
            <person name="Tsuda M."/>
            <person name="Okada K."/>
            <person name="Nojiri H."/>
        </authorList>
    </citation>
    <scope>NUCLEOTIDE SEQUENCE [LARGE SCALE GENOMIC DNA]</scope>
    <source>
        <strain evidence="3 4">IC177</strain>
    </source>
</reference>
<protein>
    <submittedName>
        <fullName evidence="3">Oxidoreductase</fullName>
    </submittedName>
</protein>
<dbReference type="EMBL" id="CP022295">
    <property type="protein sequence ID" value="QSR25800.1"/>
    <property type="molecule type" value="Genomic_DNA"/>
</dbReference>
<dbReference type="Pfam" id="PF13561">
    <property type="entry name" value="adh_short_C2"/>
    <property type="match status" value="1"/>
</dbReference>
<keyword evidence="2" id="KW-0560">Oxidoreductase</keyword>
<gene>
    <name evidence="3" type="ORF">CFH99_09215</name>
</gene>
<dbReference type="Proteomes" id="UP000662818">
    <property type="component" value="Chromosome"/>
</dbReference>
<dbReference type="PANTHER" id="PTHR42760">
    <property type="entry name" value="SHORT-CHAIN DEHYDROGENASES/REDUCTASES FAMILY MEMBER"/>
    <property type="match status" value="1"/>
</dbReference>
<keyword evidence="4" id="KW-1185">Reference proteome</keyword>
<organism evidence="3 4">
    <name type="scientific">Nocardioides aromaticivorans</name>
    <dbReference type="NCBI Taxonomy" id="200618"/>
    <lineage>
        <taxon>Bacteria</taxon>
        <taxon>Bacillati</taxon>
        <taxon>Actinomycetota</taxon>
        <taxon>Actinomycetes</taxon>
        <taxon>Propionibacteriales</taxon>
        <taxon>Nocardioidaceae</taxon>
        <taxon>Nocardioides</taxon>
    </lineage>
</organism>